<dbReference type="PROSITE" id="PS00409">
    <property type="entry name" value="PROKAR_NTER_METHYL"/>
    <property type="match status" value="1"/>
</dbReference>
<name>A0A445MVG1_9BACT</name>
<evidence type="ECO:0000256" key="1">
    <source>
        <dbReference type="SAM" id="Phobius"/>
    </source>
</evidence>
<organism evidence="2">
    <name type="scientific">uncultured Desulfobacterium sp</name>
    <dbReference type="NCBI Taxonomy" id="201089"/>
    <lineage>
        <taxon>Bacteria</taxon>
        <taxon>Pseudomonadati</taxon>
        <taxon>Thermodesulfobacteriota</taxon>
        <taxon>Desulfobacteria</taxon>
        <taxon>Desulfobacterales</taxon>
        <taxon>Desulfobacteriaceae</taxon>
        <taxon>Desulfobacterium</taxon>
        <taxon>environmental samples</taxon>
    </lineage>
</organism>
<feature type="transmembrane region" description="Helical" evidence="1">
    <location>
        <begin position="12"/>
        <end position="34"/>
    </location>
</feature>
<dbReference type="AlphaFoldDB" id="A0A445MVG1"/>
<gene>
    <name evidence="2" type="ORF">PITCH_A190042</name>
</gene>
<keyword evidence="1" id="KW-1133">Transmembrane helix</keyword>
<proteinExistence type="predicted"/>
<protein>
    <recommendedName>
        <fullName evidence="3">Prepilin-type N-terminal cleavage/methylation domain-containing protein</fullName>
    </recommendedName>
</protein>
<reference evidence="2" key="1">
    <citation type="submission" date="2018-01" db="EMBL/GenBank/DDBJ databases">
        <authorList>
            <person name="Regsiter A."/>
            <person name="William W."/>
        </authorList>
    </citation>
    <scope>NUCLEOTIDE SEQUENCE</scope>
    <source>
        <strain evidence="2">TRIP AH-1</strain>
    </source>
</reference>
<sequence>MVSSLKIKGGFTLLEILVAMILVSMVTVVVATALRLSIESWERGAKEGEDFQVLSAIPSLMERQLLSLVRYDPFDQAPAKKLLPFYGDSNSVSFFTSYAPQGSPWQGLMRVTYIFMEEEKALYLFEQVITTKDDLDKEPFSGKGAGLPEPISMVPGITEFGLAYFDNKKEGQKGPSVIKDQWKPDTPALPAALGVRLGVGADSGKRSKDWFFCLRSKIK</sequence>
<dbReference type="NCBIfam" id="TIGR02532">
    <property type="entry name" value="IV_pilin_GFxxxE"/>
    <property type="match status" value="1"/>
</dbReference>
<dbReference type="InterPro" id="IPR012902">
    <property type="entry name" value="N_methyl_site"/>
</dbReference>
<keyword evidence="1" id="KW-0812">Transmembrane</keyword>
<evidence type="ECO:0000313" key="2">
    <source>
        <dbReference type="EMBL" id="SPD73466.1"/>
    </source>
</evidence>
<keyword evidence="1" id="KW-0472">Membrane</keyword>
<evidence type="ECO:0008006" key="3">
    <source>
        <dbReference type="Google" id="ProtNLM"/>
    </source>
</evidence>
<dbReference type="Pfam" id="PF07963">
    <property type="entry name" value="N_methyl"/>
    <property type="match status" value="1"/>
</dbReference>
<dbReference type="EMBL" id="OJIN01000101">
    <property type="protein sequence ID" value="SPD73466.1"/>
    <property type="molecule type" value="Genomic_DNA"/>
</dbReference>
<accession>A0A445MVG1</accession>